<evidence type="ECO:0000313" key="2">
    <source>
        <dbReference type="Proteomes" id="UP000637578"/>
    </source>
</evidence>
<organism evidence="1 2">
    <name type="scientific">Longimycelium tulufanense</name>
    <dbReference type="NCBI Taxonomy" id="907463"/>
    <lineage>
        <taxon>Bacteria</taxon>
        <taxon>Bacillati</taxon>
        <taxon>Actinomycetota</taxon>
        <taxon>Actinomycetes</taxon>
        <taxon>Pseudonocardiales</taxon>
        <taxon>Pseudonocardiaceae</taxon>
        <taxon>Longimycelium</taxon>
    </lineage>
</organism>
<dbReference type="Proteomes" id="UP000637578">
    <property type="component" value="Unassembled WGS sequence"/>
</dbReference>
<dbReference type="EMBL" id="BMMK01000037">
    <property type="protein sequence ID" value="GGM76819.1"/>
    <property type="molecule type" value="Genomic_DNA"/>
</dbReference>
<name>A0A8J3CJN5_9PSEU</name>
<evidence type="ECO:0000313" key="1">
    <source>
        <dbReference type="EMBL" id="GGM76819.1"/>
    </source>
</evidence>
<reference evidence="1" key="1">
    <citation type="journal article" date="2014" name="Int. J. Syst. Evol. Microbiol.">
        <title>Complete genome sequence of Corynebacterium casei LMG S-19264T (=DSM 44701T), isolated from a smear-ripened cheese.</title>
        <authorList>
            <consortium name="US DOE Joint Genome Institute (JGI-PGF)"/>
            <person name="Walter F."/>
            <person name="Albersmeier A."/>
            <person name="Kalinowski J."/>
            <person name="Ruckert C."/>
        </authorList>
    </citation>
    <scope>NUCLEOTIDE SEQUENCE</scope>
    <source>
        <strain evidence="1">CGMCC 4.5737</strain>
    </source>
</reference>
<comment type="caution">
    <text evidence="1">The sequence shown here is derived from an EMBL/GenBank/DDBJ whole genome shotgun (WGS) entry which is preliminary data.</text>
</comment>
<sequence>MSDNSRVSTPVVTPIALDDPWGHLETNEGISAVRQAANRLRRAGFSQPRDLVIDPSTHGRPARMFVRFWRGVVWVVLAAWDGSLAYRLPADHFDAADPFKVISPEDIPTDSPVEVHECVRQLRWVRIGLFPDVVDAILALPEPPGHAHCDRFHPD</sequence>
<accession>A0A8J3CJN5</accession>
<gene>
    <name evidence="1" type="ORF">GCM10012275_54360</name>
</gene>
<reference evidence="1" key="2">
    <citation type="submission" date="2020-09" db="EMBL/GenBank/DDBJ databases">
        <authorList>
            <person name="Sun Q."/>
            <person name="Zhou Y."/>
        </authorList>
    </citation>
    <scope>NUCLEOTIDE SEQUENCE</scope>
    <source>
        <strain evidence="1">CGMCC 4.5737</strain>
    </source>
</reference>
<dbReference type="AlphaFoldDB" id="A0A8J3CJN5"/>
<dbReference type="RefSeq" id="WP_189061264.1">
    <property type="nucleotide sequence ID" value="NZ_BMMK01000037.1"/>
</dbReference>
<keyword evidence="2" id="KW-1185">Reference proteome</keyword>
<proteinExistence type="predicted"/>
<protein>
    <submittedName>
        <fullName evidence="1">Uncharacterized protein</fullName>
    </submittedName>
</protein>